<organism evidence="1">
    <name type="scientific">bioreactor metagenome</name>
    <dbReference type="NCBI Taxonomy" id="1076179"/>
    <lineage>
        <taxon>unclassified sequences</taxon>
        <taxon>metagenomes</taxon>
        <taxon>ecological metagenomes</taxon>
    </lineage>
</organism>
<gene>
    <name evidence="1" type="ORF">SDC9_206849</name>
</gene>
<protein>
    <submittedName>
        <fullName evidence="1">Uncharacterized protein</fullName>
    </submittedName>
</protein>
<proteinExistence type="predicted"/>
<name>A0A645J7L1_9ZZZZ</name>
<sequence>MREGFLGGFFRADLVGFVIQDPDFILAQHQEVYDSLDNDCFVGAGQDRTEAELGQLLIPEQDGEGDFALYLAPVLQESPGDIALPELLDLREHFRACQLGLIL</sequence>
<accession>A0A645J7L1</accession>
<evidence type="ECO:0000313" key="1">
    <source>
        <dbReference type="EMBL" id="MPN59130.1"/>
    </source>
</evidence>
<dbReference type="AlphaFoldDB" id="A0A645J7L1"/>
<comment type="caution">
    <text evidence="1">The sequence shown here is derived from an EMBL/GenBank/DDBJ whole genome shotgun (WGS) entry which is preliminary data.</text>
</comment>
<reference evidence="1" key="1">
    <citation type="submission" date="2019-08" db="EMBL/GenBank/DDBJ databases">
        <authorList>
            <person name="Kucharzyk K."/>
            <person name="Murdoch R.W."/>
            <person name="Higgins S."/>
            <person name="Loffler F."/>
        </authorList>
    </citation>
    <scope>NUCLEOTIDE SEQUENCE</scope>
</reference>
<dbReference type="EMBL" id="VSSQ01132782">
    <property type="protein sequence ID" value="MPN59130.1"/>
    <property type="molecule type" value="Genomic_DNA"/>
</dbReference>